<proteinExistence type="predicted"/>
<gene>
    <name evidence="1" type="ORF">FGO68_gene3241</name>
</gene>
<accession>A0A8J8T2N6</accession>
<organism evidence="1 2">
    <name type="scientific">Halteria grandinella</name>
    <dbReference type="NCBI Taxonomy" id="5974"/>
    <lineage>
        <taxon>Eukaryota</taxon>
        <taxon>Sar</taxon>
        <taxon>Alveolata</taxon>
        <taxon>Ciliophora</taxon>
        <taxon>Intramacronucleata</taxon>
        <taxon>Spirotrichea</taxon>
        <taxon>Stichotrichia</taxon>
        <taxon>Sporadotrichida</taxon>
        <taxon>Halteriidae</taxon>
        <taxon>Halteria</taxon>
    </lineage>
</organism>
<dbReference type="Proteomes" id="UP000785679">
    <property type="component" value="Unassembled WGS sequence"/>
</dbReference>
<reference evidence="1" key="1">
    <citation type="submission" date="2019-06" db="EMBL/GenBank/DDBJ databases">
        <authorList>
            <person name="Zheng W."/>
        </authorList>
    </citation>
    <scope>NUCLEOTIDE SEQUENCE</scope>
    <source>
        <strain evidence="1">QDHG01</strain>
    </source>
</reference>
<evidence type="ECO:0000313" key="2">
    <source>
        <dbReference type="Proteomes" id="UP000785679"/>
    </source>
</evidence>
<dbReference type="EMBL" id="RRYP01009111">
    <property type="protein sequence ID" value="TNV79296.1"/>
    <property type="molecule type" value="Genomic_DNA"/>
</dbReference>
<sequence length="503" mass="58442">MGNKQAKSSEPQRRAFANYLESAVLPRDDYCFAAIKGNRSYIEQMELLSQSNWWDIIQQRVLINMNGGESQEDQESSKSEFIALNPLHLAIATNNIDYLNSFQYLVPYISSPFLQTASDLTSSLEQGTEIMALELALRFQNIDAIKWIIQMTERNWTPDQILKFASQANSEALILLAESKAVLFSSLQISSIEKGLEFLEILHTLTEKTTFMKVLFKSAEKHFQQMDGWLAALYFLFMLRKSDTLYSTSFFMANIYRLDEQLLVENLDLFKQAHDNLSAFGSVPREQRRQLEQQLSGGGIDLRKTRVDQRKADIESGKDVYGDIQTHQMRQPYKLNESEVQIINKINDGLGYELPSDRFLLIHKFLLHNQLTSKIHTRRPNSYTSSTIQQFAPTLQMDAWNSPIPLIEFIFYLYLYVDARTYQHVLQFFLCDLATDAYYQHPEIIEKILIALVKHEAVLYEVLRSFQCQVFFARMGKEWRERVIEEMRKAGVGRLLKVSEIYQ</sequence>
<evidence type="ECO:0000313" key="1">
    <source>
        <dbReference type="EMBL" id="TNV79296.1"/>
    </source>
</evidence>
<dbReference type="AlphaFoldDB" id="A0A8J8T2N6"/>
<comment type="caution">
    <text evidence="1">The sequence shown here is derived from an EMBL/GenBank/DDBJ whole genome shotgun (WGS) entry which is preliminary data.</text>
</comment>
<protein>
    <recommendedName>
        <fullName evidence="3">Ankyrin repeat protein</fullName>
    </recommendedName>
</protein>
<name>A0A8J8T2N6_HALGN</name>
<keyword evidence="2" id="KW-1185">Reference proteome</keyword>
<evidence type="ECO:0008006" key="3">
    <source>
        <dbReference type="Google" id="ProtNLM"/>
    </source>
</evidence>